<feature type="domain" description="Dinitrogenase iron-molybdenum cofactor biosynthesis" evidence="1">
    <location>
        <begin position="19"/>
        <end position="96"/>
    </location>
</feature>
<dbReference type="InterPro" id="IPR003731">
    <property type="entry name" value="Di-Nase_FeMo-co_biosynth"/>
</dbReference>
<dbReference type="Pfam" id="PF02579">
    <property type="entry name" value="Nitro_FeMo-Co"/>
    <property type="match status" value="1"/>
</dbReference>
<name>T2GB44_MEGG1</name>
<evidence type="ECO:0000313" key="2">
    <source>
        <dbReference type="EMBL" id="AGW13513.1"/>
    </source>
</evidence>
<dbReference type="SUPFAM" id="SSF53146">
    <property type="entry name" value="Nitrogenase accessory factor-like"/>
    <property type="match status" value="1"/>
</dbReference>
<evidence type="ECO:0000313" key="3">
    <source>
        <dbReference type="Proteomes" id="UP000016587"/>
    </source>
</evidence>
<protein>
    <submittedName>
        <fullName evidence="2">Putative dinitrogenase iron-molybdenum cofactor biosynthesis protein</fullName>
    </submittedName>
</protein>
<dbReference type="eggNOG" id="COG1433">
    <property type="taxonomic scope" value="Bacteria"/>
</dbReference>
<gene>
    <name evidence="2" type="ORF">DGI_1696</name>
</gene>
<dbReference type="KEGG" id="dgg:DGI_1696"/>
<dbReference type="PATRIC" id="fig|1121448.10.peg.1681"/>
<organism evidence="2 3">
    <name type="scientific">Megalodesulfovibrio gigas (strain ATCC 19364 / DSM 1382 / NCIMB 9332 / VKM B-1759)</name>
    <name type="common">Desulfovibrio gigas</name>
    <dbReference type="NCBI Taxonomy" id="1121448"/>
    <lineage>
        <taxon>Bacteria</taxon>
        <taxon>Pseudomonadati</taxon>
        <taxon>Thermodesulfobacteriota</taxon>
        <taxon>Desulfovibrionia</taxon>
        <taxon>Desulfovibrionales</taxon>
        <taxon>Desulfovibrionaceae</taxon>
        <taxon>Megalodesulfovibrio</taxon>
    </lineage>
</organism>
<reference evidence="3" key="2">
    <citation type="submission" date="2013-07" db="EMBL/GenBank/DDBJ databases">
        <authorList>
            <person name="Morais-Silva F.O."/>
            <person name="Rezende A.M."/>
            <person name="Pimentel C."/>
            <person name="Resende D.M."/>
            <person name="Santos C.I."/>
            <person name="Clemente C."/>
            <person name="de Oliveira L.M."/>
            <person name="da Silva S.M."/>
            <person name="Costa D.A."/>
            <person name="Varela-Raposo A."/>
            <person name="Horacio E.C.A."/>
            <person name="Matos M."/>
            <person name="Flores O."/>
            <person name="Ruiz J.C."/>
            <person name="Rodrigues-Pousada C."/>
        </authorList>
    </citation>
    <scope>NUCLEOTIDE SEQUENCE [LARGE SCALE GENOMIC DNA]</scope>
    <source>
        <strain evidence="3">ATCC 19364 / DSM 1382 / NCIMB 9332 / VKM B-1759</strain>
    </source>
</reference>
<dbReference type="InterPro" id="IPR036105">
    <property type="entry name" value="DiNase_FeMo-co_biosyn_sf"/>
</dbReference>
<proteinExistence type="predicted"/>
<dbReference type="Gene3D" id="3.30.420.130">
    <property type="entry name" value="Dinitrogenase iron-molybdenum cofactor biosynthesis domain"/>
    <property type="match status" value="1"/>
</dbReference>
<sequence length="111" mass="12181">MRVCLATYGDRMASLLENASELRFYESRAGELDSRGFIPMPRGGPSALAETLHAAGIRSLVCGAVAESYAEHLQRAGIRLSPWIAGNVDHVLEAWLANTLEKLTMPGRRRK</sequence>
<dbReference type="STRING" id="1121448.DGI_1696"/>
<accession>T2GB44</accession>
<dbReference type="HOGENOM" id="CLU_126461_1_0_7"/>
<dbReference type="Proteomes" id="UP000016587">
    <property type="component" value="Chromosome"/>
</dbReference>
<dbReference type="EMBL" id="CP006585">
    <property type="protein sequence ID" value="AGW13513.1"/>
    <property type="molecule type" value="Genomic_DNA"/>
</dbReference>
<keyword evidence="3" id="KW-1185">Reference proteome</keyword>
<evidence type="ECO:0000259" key="1">
    <source>
        <dbReference type="Pfam" id="PF02579"/>
    </source>
</evidence>
<dbReference type="RefSeq" id="WP_021760373.1">
    <property type="nucleotide sequence ID" value="NC_022444.1"/>
</dbReference>
<reference evidence="2 3" key="1">
    <citation type="journal article" date="2013" name="J. Bacteriol.">
        <title>Roles of HynAB and Ech, the only two hydrogenases found in the model sulfate reducer Desulfovibrio gigas.</title>
        <authorList>
            <person name="Morais-Silva F.O."/>
            <person name="Santos C.I."/>
            <person name="Rodrigues R."/>
            <person name="Pereira I.A."/>
            <person name="Rodrigues-Pousada C."/>
        </authorList>
    </citation>
    <scope>NUCLEOTIDE SEQUENCE [LARGE SCALE GENOMIC DNA]</scope>
    <source>
        <strain evidence="3">ATCC 19364 / DSM 1382 / NCIMB 9332 / VKM B-1759</strain>
    </source>
</reference>
<dbReference type="AlphaFoldDB" id="T2GB44"/>